<dbReference type="AlphaFoldDB" id="A0A8J6PSV5"/>
<feature type="domain" description="Fibronectin type III-like" evidence="4">
    <location>
        <begin position="726"/>
        <end position="795"/>
    </location>
</feature>
<evidence type="ECO:0000256" key="2">
    <source>
        <dbReference type="ARBA" id="ARBA00022729"/>
    </source>
</evidence>
<dbReference type="InterPro" id="IPR026891">
    <property type="entry name" value="Fn3-like"/>
</dbReference>
<organism evidence="5 6">
    <name type="scientific">Aestuariibaculum marinum</name>
    <dbReference type="NCBI Taxonomy" id="2683592"/>
    <lineage>
        <taxon>Bacteria</taxon>
        <taxon>Pseudomonadati</taxon>
        <taxon>Bacteroidota</taxon>
        <taxon>Flavobacteriia</taxon>
        <taxon>Flavobacteriales</taxon>
        <taxon>Flavobacteriaceae</taxon>
    </lineage>
</organism>
<name>A0A8J6PSV5_9FLAO</name>
<dbReference type="Pfam" id="PF14310">
    <property type="entry name" value="Fn3-like"/>
    <property type="match status" value="1"/>
</dbReference>
<dbReference type="GO" id="GO:0031222">
    <property type="term" value="P:arabinan catabolic process"/>
    <property type="evidence" value="ECO:0007669"/>
    <property type="project" value="TreeGrafter"/>
</dbReference>
<evidence type="ECO:0000313" key="6">
    <source>
        <dbReference type="Proteomes" id="UP000621516"/>
    </source>
</evidence>
<dbReference type="SUPFAM" id="SSF51445">
    <property type="entry name" value="(Trans)glycosidases"/>
    <property type="match status" value="1"/>
</dbReference>
<dbReference type="Proteomes" id="UP000621516">
    <property type="component" value="Unassembled WGS sequence"/>
</dbReference>
<dbReference type="GO" id="GO:0045493">
    <property type="term" value="P:xylan catabolic process"/>
    <property type="evidence" value="ECO:0007669"/>
    <property type="project" value="InterPro"/>
</dbReference>
<keyword evidence="3 5" id="KW-0378">Hydrolase</keyword>
<evidence type="ECO:0000256" key="3">
    <source>
        <dbReference type="ARBA" id="ARBA00022801"/>
    </source>
</evidence>
<dbReference type="PANTHER" id="PTHR42721:SF3">
    <property type="entry name" value="BETA-D-XYLOSIDASE 5-RELATED"/>
    <property type="match status" value="1"/>
</dbReference>
<dbReference type="PRINTS" id="PR00133">
    <property type="entry name" value="GLHYDRLASE3"/>
</dbReference>
<dbReference type="FunFam" id="2.60.40.10:FF:000495">
    <property type="entry name" value="Periplasmic beta-glucosidase"/>
    <property type="match status" value="1"/>
</dbReference>
<dbReference type="EMBL" id="JACVXD010000001">
    <property type="protein sequence ID" value="MBD0822803.1"/>
    <property type="molecule type" value="Genomic_DNA"/>
</dbReference>
<accession>A0A8J6PSV5</accession>
<dbReference type="InterPro" id="IPR036962">
    <property type="entry name" value="Glyco_hydro_3_N_sf"/>
</dbReference>
<comment type="similarity">
    <text evidence="1">Belongs to the glycosyl hydrolase 3 family.</text>
</comment>
<protein>
    <submittedName>
        <fullName evidence="5">Glycoside hydrolase family 3 C-terminal domain-containing protein</fullName>
    </submittedName>
</protein>
<keyword evidence="6" id="KW-1185">Reference proteome</keyword>
<keyword evidence="2" id="KW-0732">Signal</keyword>
<dbReference type="Pfam" id="PF01915">
    <property type="entry name" value="Glyco_hydro_3_C"/>
    <property type="match status" value="1"/>
</dbReference>
<dbReference type="Gene3D" id="2.60.40.10">
    <property type="entry name" value="Immunoglobulins"/>
    <property type="match status" value="1"/>
</dbReference>
<dbReference type="InterPro" id="IPR044993">
    <property type="entry name" value="BXL"/>
</dbReference>
<dbReference type="InterPro" id="IPR001764">
    <property type="entry name" value="Glyco_hydro_3_N"/>
</dbReference>
<dbReference type="GO" id="GO:0009044">
    <property type="term" value="F:xylan 1,4-beta-xylosidase activity"/>
    <property type="evidence" value="ECO:0007669"/>
    <property type="project" value="InterPro"/>
</dbReference>
<dbReference type="Gene3D" id="3.20.20.300">
    <property type="entry name" value="Glycoside hydrolase, family 3, N-terminal domain"/>
    <property type="match status" value="1"/>
</dbReference>
<reference evidence="5 6" key="1">
    <citation type="journal article" date="2018" name="J. Microbiol.">
        <title>Aestuariibaculum marinum sp. nov., a marine bacterium isolated from seawater in South Korea.</title>
        <authorList>
            <person name="Choi J."/>
            <person name="Lee D."/>
            <person name="Jang J.H."/>
            <person name="Cha S."/>
            <person name="Seo T."/>
        </authorList>
    </citation>
    <scope>NUCLEOTIDE SEQUENCE [LARGE SCALE GENOMIC DNA]</scope>
    <source>
        <strain evidence="5 6">IP7</strain>
    </source>
</reference>
<dbReference type="Pfam" id="PF00933">
    <property type="entry name" value="Glyco_hydro_3"/>
    <property type="match status" value="1"/>
</dbReference>
<dbReference type="GO" id="GO:0046556">
    <property type="term" value="F:alpha-L-arabinofuranosidase activity"/>
    <property type="evidence" value="ECO:0007669"/>
    <property type="project" value="TreeGrafter"/>
</dbReference>
<evidence type="ECO:0000313" key="5">
    <source>
        <dbReference type="EMBL" id="MBD0822803.1"/>
    </source>
</evidence>
<dbReference type="Gene3D" id="3.40.50.1700">
    <property type="entry name" value="Glycoside hydrolase family 3 C-terminal domain"/>
    <property type="match status" value="1"/>
</dbReference>
<sequence length="807" mass="89899">MKLKQLIPVLAITTVSFSMVSAQEFISKKKKAKIYHDTWIDFNKNKKKDIYEDASQPLNDRIDDLIHQMSLDEKTCQMATLYGFGRVLQDELPNADWKNRVYKDGIGNIDEHLNGLAYHKSAETEYSWPPSSHAKAINEVQRFFVEDTRLGIPVDFTNEGIRGLCHDGATSFPAQIGIGSTWDKDLVSEIGAITGKEARVLGYTNVYSPILDLARDPRWGRTVECYGEDPYLVSQLGLNMVKSLQAQNIVSTAKHFAVYSAPKGGRDGDARTDPHVTEREMHEIYLEPFRTVVQEGGLKGIMSSYNDYNGIPVTGSHYFLTELLRDQWGFNGYVVSDSWAVGGLKGRHHIAEDFKETVYLSVMAGLNVRTNFSPAEDFILPLRELVEEGRIPVEIIDERVKDVLRVKFELGLFDSPYVNDVKEADAIVHGSESESIALKASRESLVLLKNSESLLPVKLNTLKNILVTGPNAKAINHSISRYGPSNIKVQSVYDGIKTFVGDKANVNFTQGCDFYDANWPKSELYSVAPDDIQQNYIDEAVKAAEKSDLIVVAVGDNEDTVGESKSRTSLDLPGNQLDLIKALYATGKPIVVVLINGRPMSINWVDDHIPSIIEAWFPGEYGGQAIAEAIFGAYNPGGKLPITFPRTVGQIPFNFPYKRSSQKGQGKGDIGQTRINTALYPFGYGLSYTTFEYSDLKVTPETDSKDFKSVSVSFKIKNTGDYEGDEVPQLYIQDEFASVVTYTKVLRGFERVTLKPGEEKEITMTLKPKDLSLLNSDMERVVEPGVFKIIIGSSSEDEQLTGQLIIK</sequence>
<proteinExistence type="inferred from homology"/>
<gene>
    <name evidence="5" type="ORF">ICJ85_02100</name>
</gene>
<dbReference type="PANTHER" id="PTHR42721">
    <property type="entry name" value="SUGAR HYDROLASE-RELATED"/>
    <property type="match status" value="1"/>
</dbReference>
<dbReference type="SUPFAM" id="SSF52279">
    <property type="entry name" value="Beta-D-glucan exohydrolase, C-terminal domain"/>
    <property type="match status" value="1"/>
</dbReference>
<dbReference type="InterPro" id="IPR013783">
    <property type="entry name" value="Ig-like_fold"/>
</dbReference>
<dbReference type="GO" id="GO:0008422">
    <property type="term" value="F:beta-glucosidase activity"/>
    <property type="evidence" value="ECO:0007669"/>
    <property type="project" value="UniProtKB-ARBA"/>
</dbReference>
<dbReference type="InterPro" id="IPR017853">
    <property type="entry name" value="GH"/>
</dbReference>
<dbReference type="InterPro" id="IPR002772">
    <property type="entry name" value="Glyco_hydro_3_C"/>
</dbReference>
<evidence type="ECO:0000256" key="1">
    <source>
        <dbReference type="ARBA" id="ARBA00005336"/>
    </source>
</evidence>
<dbReference type="SMART" id="SM01217">
    <property type="entry name" value="Fn3_like"/>
    <property type="match status" value="1"/>
</dbReference>
<comment type="caution">
    <text evidence="5">The sequence shown here is derived from an EMBL/GenBank/DDBJ whole genome shotgun (WGS) entry which is preliminary data.</text>
</comment>
<evidence type="ECO:0000259" key="4">
    <source>
        <dbReference type="SMART" id="SM01217"/>
    </source>
</evidence>
<dbReference type="RefSeq" id="WP_188222113.1">
    <property type="nucleotide sequence ID" value="NZ_JACVXD010000001.1"/>
</dbReference>
<dbReference type="InterPro" id="IPR036881">
    <property type="entry name" value="Glyco_hydro_3_C_sf"/>
</dbReference>